<keyword evidence="3" id="KW-1185">Reference proteome</keyword>
<dbReference type="RefSeq" id="WP_301224258.1">
    <property type="nucleotide sequence ID" value="NZ_JAROCG010000001.1"/>
</dbReference>
<keyword evidence="1" id="KW-1133">Transmembrane helix</keyword>
<reference evidence="2" key="1">
    <citation type="submission" date="2023-06" db="EMBL/GenBank/DDBJ databases">
        <title>MT1 and MT2 Draft Genomes of Novel Species.</title>
        <authorList>
            <person name="Venkateswaran K."/>
        </authorList>
    </citation>
    <scope>NUCLEOTIDE SEQUENCE</scope>
    <source>
        <strain evidence="2">IIF3SC-B10</strain>
    </source>
</reference>
<accession>A0ABT8JWW5</accession>
<feature type="transmembrane region" description="Helical" evidence="1">
    <location>
        <begin position="30"/>
        <end position="47"/>
    </location>
</feature>
<keyword evidence="1" id="KW-0472">Membrane</keyword>
<keyword evidence="1" id="KW-0812">Transmembrane</keyword>
<dbReference type="EMBL" id="JAROCG010000001">
    <property type="protein sequence ID" value="MDN4609574.1"/>
    <property type="molecule type" value="Genomic_DNA"/>
</dbReference>
<gene>
    <name evidence="2" type="ORF">P5G52_01715</name>
</gene>
<sequence>MSQTMKRTLWILLLVAMCFFAYQVFGWLGVLLLIGAGILGGIAVIPINRKVREDERKARLRREI</sequence>
<dbReference type="Proteomes" id="UP001174209">
    <property type="component" value="Unassembled WGS sequence"/>
</dbReference>
<evidence type="ECO:0000256" key="1">
    <source>
        <dbReference type="SAM" id="Phobius"/>
    </source>
</evidence>
<evidence type="ECO:0000313" key="2">
    <source>
        <dbReference type="EMBL" id="MDN4609574.1"/>
    </source>
</evidence>
<proteinExistence type="predicted"/>
<name>A0ABT8JWW5_9MICC</name>
<comment type="caution">
    <text evidence="2">The sequence shown here is derived from an EMBL/GenBank/DDBJ whole genome shotgun (WGS) entry which is preliminary data.</text>
</comment>
<organism evidence="2 3">
    <name type="scientific">Arthrobacter burdickii</name>
    <dbReference type="NCBI Taxonomy" id="3035920"/>
    <lineage>
        <taxon>Bacteria</taxon>
        <taxon>Bacillati</taxon>
        <taxon>Actinomycetota</taxon>
        <taxon>Actinomycetes</taxon>
        <taxon>Micrococcales</taxon>
        <taxon>Micrococcaceae</taxon>
        <taxon>Arthrobacter</taxon>
    </lineage>
</organism>
<evidence type="ECO:0000313" key="3">
    <source>
        <dbReference type="Proteomes" id="UP001174209"/>
    </source>
</evidence>
<protein>
    <submittedName>
        <fullName evidence="2">Uncharacterized protein</fullName>
    </submittedName>
</protein>